<dbReference type="SMART" id="SM00387">
    <property type="entry name" value="HATPase_c"/>
    <property type="match status" value="1"/>
</dbReference>
<dbReference type="SUPFAM" id="SSF55781">
    <property type="entry name" value="GAF domain-like"/>
    <property type="match status" value="1"/>
</dbReference>
<name>A0A1I1DJA4_9BURK</name>
<feature type="transmembrane region" description="Helical" evidence="4">
    <location>
        <begin position="161"/>
        <end position="182"/>
    </location>
</feature>
<dbReference type="PRINTS" id="PR00344">
    <property type="entry name" value="BCTRLSENSOR"/>
</dbReference>
<dbReference type="InterPro" id="IPR014265">
    <property type="entry name" value="XrtA/PrsK"/>
</dbReference>
<feature type="transmembrane region" description="Helical" evidence="4">
    <location>
        <begin position="128"/>
        <end position="149"/>
    </location>
</feature>
<evidence type="ECO:0000256" key="4">
    <source>
        <dbReference type="SAM" id="Phobius"/>
    </source>
</evidence>
<sequence length="701" mass="78266">MTQIVTFSYLVAAVGFLLLGAMWLTSWRSHYHRGILSAACLLTAGWAATVGYQSHADIPLSMAADVLEILRNATWSFFLVVLLGRHRSPYSRLPLGLSNKVAAAASCYALFLAATLYGWWGGHLFEEFGILSSMTIRVGVAVFGMLLVEQVYRNKPEQERWAIKFACLGIGGMFAYDFYMYSDALLFRQINSDIWAARGAVNAVTVPLIAISMARSASWNTELALSRRVMFHSAALFGSALYLLAMGMAGYFLRFFGGSWGTLMQAAFLFAALLLLVGILFSGTFRSWLKVFISKHFYTYNYDYREEWLRFTRTLSEPGPGLGPRAIQAIANLVESPGGALWLRSDPGQYEPAAHWHMPAQEYCEDAGSPFCRYLEQSQWVIDLREAARAPEKYPGLVLPDWLEQQARAWLVVPMMMHGSLLGFVVLQQSRSPVNLNWEVIDLLKIAGVQGASYLAQQEAADALIVARQFESFNRMSTFVVHDLKNLVSQLSLMVVNAEKHRNNPEFQRDMLETVELSVEKMKLMLQKLGRSANAEKAGPLAIGDVVKQAISDKRGFEPHPVLRIRSPNLMVLADRERLERVLGHLVQNAIEATPRDGKVTIEVTRRGGHALVSIQDTGVGMDEEFIRERLFKPFESTKAAGMGIGAFESREYIQELGGRLEISSTPQIGTTFDVILPLHRVQVAQAEPRAVRLEDSLDSE</sequence>
<feature type="transmembrane region" description="Helical" evidence="4">
    <location>
        <begin position="58"/>
        <end position="81"/>
    </location>
</feature>
<comment type="catalytic activity">
    <reaction evidence="1">
        <text>ATP + protein L-histidine = ADP + protein N-phospho-L-histidine.</text>
        <dbReference type="EC" id="2.7.13.3"/>
    </reaction>
</comment>
<feature type="transmembrane region" description="Helical" evidence="4">
    <location>
        <begin position="6"/>
        <end position="27"/>
    </location>
</feature>
<gene>
    <name evidence="6" type="ORF">SAMN05216204_101219</name>
</gene>
<dbReference type="PANTHER" id="PTHR43547:SF2">
    <property type="entry name" value="HYBRID SIGNAL TRANSDUCTION HISTIDINE KINASE C"/>
    <property type="match status" value="1"/>
</dbReference>
<evidence type="ECO:0000313" key="7">
    <source>
        <dbReference type="Proteomes" id="UP000198639"/>
    </source>
</evidence>
<dbReference type="Proteomes" id="UP000198639">
    <property type="component" value="Unassembled WGS sequence"/>
</dbReference>
<dbReference type="STRING" id="1164594.SAMN05216204_101219"/>
<keyword evidence="6" id="KW-0808">Transferase</keyword>
<dbReference type="SUPFAM" id="SSF55874">
    <property type="entry name" value="ATPase domain of HSP90 chaperone/DNA topoisomerase II/histidine kinase"/>
    <property type="match status" value="1"/>
</dbReference>
<dbReference type="Gene3D" id="3.30.565.10">
    <property type="entry name" value="Histidine kinase-like ATPase, C-terminal domain"/>
    <property type="match status" value="1"/>
</dbReference>
<keyword evidence="6" id="KW-0418">Kinase</keyword>
<evidence type="ECO:0000259" key="5">
    <source>
        <dbReference type="PROSITE" id="PS50109"/>
    </source>
</evidence>
<dbReference type="PROSITE" id="PS50109">
    <property type="entry name" value="HIS_KIN"/>
    <property type="match status" value="1"/>
</dbReference>
<feature type="transmembrane region" description="Helical" evidence="4">
    <location>
        <begin position="101"/>
        <end position="122"/>
    </location>
</feature>
<keyword evidence="7" id="KW-1185">Reference proteome</keyword>
<proteinExistence type="predicted"/>
<keyword evidence="4" id="KW-0812">Transmembrane</keyword>
<feature type="domain" description="Histidine kinase" evidence="5">
    <location>
        <begin position="479"/>
        <end position="681"/>
    </location>
</feature>
<feature type="transmembrane region" description="Helical" evidence="4">
    <location>
        <begin position="235"/>
        <end position="257"/>
    </location>
</feature>
<dbReference type="GO" id="GO:0000155">
    <property type="term" value="F:phosphorelay sensor kinase activity"/>
    <property type="evidence" value="ECO:0007669"/>
    <property type="project" value="TreeGrafter"/>
</dbReference>
<dbReference type="InterPro" id="IPR004358">
    <property type="entry name" value="Sig_transdc_His_kin-like_C"/>
</dbReference>
<dbReference type="EC" id="2.7.13.3" evidence="2"/>
<feature type="transmembrane region" description="Helical" evidence="4">
    <location>
        <begin position="34"/>
        <end position="52"/>
    </location>
</feature>
<dbReference type="NCBIfam" id="TIGR02916">
    <property type="entry name" value="PEP_his_kin"/>
    <property type="match status" value="1"/>
</dbReference>
<dbReference type="InterPro" id="IPR036890">
    <property type="entry name" value="HATPase_C_sf"/>
</dbReference>
<dbReference type="Gene3D" id="3.30.450.40">
    <property type="match status" value="1"/>
</dbReference>
<keyword evidence="3" id="KW-0597">Phosphoprotein</keyword>
<protein>
    <recommendedName>
        <fullName evidence="2">histidine kinase</fullName>
        <ecNumber evidence="2">2.7.13.3</ecNumber>
    </recommendedName>
</protein>
<evidence type="ECO:0000256" key="3">
    <source>
        <dbReference type="ARBA" id="ARBA00022553"/>
    </source>
</evidence>
<evidence type="ECO:0000313" key="6">
    <source>
        <dbReference type="EMBL" id="SFB74526.1"/>
    </source>
</evidence>
<dbReference type="InterPro" id="IPR029016">
    <property type="entry name" value="GAF-like_dom_sf"/>
</dbReference>
<dbReference type="Pfam" id="PF01590">
    <property type="entry name" value="GAF"/>
    <property type="match status" value="1"/>
</dbReference>
<dbReference type="RefSeq" id="WP_091869940.1">
    <property type="nucleotide sequence ID" value="NZ_FOLD01000001.1"/>
</dbReference>
<feature type="transmembrane region" description="Helical" evidence="4">
    <location>
        <begin position="263"/>
        <end position="285"/>
    </location>
</feature>
<organism evidence="6 7">
    <name type="scientific">Massilia yuzhufengensis</name>
    <dbReference type="NCBI Taxonomy" id="1164594"/>
    <lineage>
        <taxon>Bacteria</taxon>
        <taxon>Pseudomonadati</taxon>
        <taxon>Pseudomonadota</taxon>
        <taxon>Betaproteobacteria</taxon>
        <taxon>Burkholderiales</taxon>
        <taxon>Oxalobacteraceae</taxon>
        <taxon>Telluria group</taxon>
        <taxon>Massilia</taxon>
    </lineage>
</organism>
<dbReference type="AlphaFoldDB" id="A0A1I1DJA4"/>
<keyword evidence="4" id="KW-0472">Membrane</keyword>
<dbReference type="InterPro" id="IPR005467">
    <property type="entry name" value="His_kinase_dom"/>
</dbReference>
<keyword evidence="4" id="KW-1133">Transmembrane helix</keyword>
<accession>A0A1I1DJA4</accession>
<dbReference type="OrthoDB" id="9785691at2"/>
<dbReference type="InterPro" id="IPR003018">
    <property type="entry name" value="GAF"/>
</dbReference>
<reference evidence="7" key="1">
    <citation type="submission" date="2016-10" db="EMBL/GenBank/DDBJ databases">
        <authorList>
            <person name="Varghese N."/>
            <person name="Submissions S."/>
        </authorList>
    </citation>
    <scope>NUCLEOTIDE SEQUENCE [LARGE SCALE GENOMIC DNA]</scope>
    <source>
        <strain evidence="7">CGMCC 1.12041</strain>
    </source>
</reference>
<evidence type="ECO:0000256" key="2">
    <source>
        <dbReference type="ARBA" id="ARBA00012438"/>
    </source>
</evidence>
<feature type="transmembrane region" description="Helical" evidence="4">
    <location>
        <begin position="194"/>
        <end position="214"/>
    </location>
</feature>
<dbReference type="EMBL" id="FOLD01000001">
    <property type="protein sequence ID" value="SFB74526.1"/>
    <property type="molecule type" value="Genomic_DNA"/>
</dbReference>
<evidence type="ECO:0000256" key="1">
    <source>
        <dbReference type="ARBA" id="ARBA00000085"/>
    </source>
</evidence>
<dbReference type="PANTHER" id="PTHR43547">
    <property type="entry name" value="TWO-COMPONENT HISTIDINE KINASE"/>
    <property type="match status" value="1"/>
</dbReference>
<dbReference type="InterPro" id="IPR003594">
    <property type="entry name" value="HATPase_dom"/>
</dbReference>
<dbReference type="Pfam" id="PF02518">
    <property type="entry name" value="HATPase_c"/>
    <property type="match status" value="1"/>
</dbReference>